<protein>
    <submittedName>
        <fullName evidence="2">Uncharacterized protein</fullName>
    </submittedName>
</protein>
<gene>
    <name evidence="2" type="ORF">CEXT_68061</name>
</gene>
<evidence type="ECO:0000313" key="2">
    <source>
        <dbReference type="EMBL" id="GIY42295.1"/>
    </source>
</evidence>
<dbReference type="AlphaFoldDB" id="A0AAV4T864"/>
<feature type="region of interest" description="Disordered" evidence="1">
    <location>
        <begin position="37"/>
        <end position="62"/>
    </location>
</feature>
<name>A0AAV4T864_CAEEX</name>
<organism evidence="2 3">
    <name type="scientific">Caerostris extrusa</name>
    <name type="common">Bark spider</name>
    <name type="synonym">Caerostris bankana</name>
    <dbReference type="NCBI Taxonomy" id="172846"/>
    <lineage>
        <taxon>Eukaryota</taxon>
        <taxon>Metazoa</taxon>
        <taxon>Ecdysozoa</taxon>
        <taxon>Arthropoda</taxon>
        <taxon>Chelicerata</taxon>
        <taxon>Arachnida</taxon>
        <taxon>Araneae</taxon>
        <taxon>Araneomorphae</taxon>
        <taxon>Entelegynae</taxon>
        <taxon>Araneoidea</taxon>
        <taxon>Araneidae</taxon>
        <taxon>Caerostris</taxon>
    </lineage>
</organism>
<comment type="caution">
    <text evidence="2">The sequence shown here is derived from an EMBL/GenBank/DDBJ whole genome shotgun (WGS) entry which is preliminary data.</text>
</comment>
<dbReference type="Proteomes" id="UP001054945">
    <property type="component" value="Unassembled WGS sequence"/>
</dbReference>
<accession>A0AAV4T864</accession>
<evidence type="ECO:0000313" key="3">
    <source>
        <dbReference type="Proteomes" id="UP001054945"/>
    </source>
</evidence>
<proteinExistence type="predicted"/>
<evidence type="ECO:0000256" key="1">
    <source>
        <dbReference type="SAM" id="MobiDB-lite"/>
    </source>
</evidence>
<sequence>MLNNSSQFINSLQFRTRRHPTLNSSLQFFSRPPRFESSHLATSQEAAPIAKSPSKASNLQGRHHHRYPPWYLNYLVTRAGMVAPRLPVSAPNEGRTFSTSYLRPSRQPVCAPRLKGWRNAE</sequence>
<keyword evidence="3" id="KW-1185">Reference proteome</keyword>
<dbReference type="EMBL" id="BPLR01010827">
    <property type="protein sequence ID" value="GIY42295.1"/>
    <property type="molecule type" value="Genomic_DNA"/>
</dbReference>
<reference evidence="2 3" key="1">
    <citation type="submission" date="2021-06" db="EMBL/GenBank/DDBJ databases">
        <title>Caerostris extrusa draft genome.</title>
        <authorList>
            <person name="Kono N."/>
            <person name="Arakawa K."/>
        </authorList>
    </citation>
    <scope>NUCLEOTIDE SEQUENCE [LARGE SCALE GENOMIC DNA]</scope>
</reference>
<feature type="compositionally biased region" description="Low complexity" evidence="1">
    <location>
        <begin position="46"/>
        <end position="57"/>
    </location>
</feature>